<keyword evidence="9" id="KW-1185">Reference proteome</keyword>
<evidence type="ECO:0000256" key="3">
    <source>
        <dbReference type="ARBA" id="ARBA00022692"/>
    </source>
</evidence>
<proteinExistence type="predicted"/>
<feature type="transmembrane region" description="Helical" evidence="6">
    <location>
        <begin position="116"/>
        <end position="133"/>
    </location>
</feature>
<dbReference type="AlphaFoldDB" id="A0A178ZLV2"/>
<dbReference type="EMBL" id="LVYI01000004">
    <property type="protein sequence ID" value="OAP60193.1"/>
    <property type="molecule type" value="Genomic_DNA"/>
</dbReference>
<protein>
    <recommendedName>
        <fullName evidence="7">Major facilitator superfamily (MFS) profile domain-containing protein</fullName>
    </recommendedName>
</protein>
<evidence type="ECO:0000313" key="8">
    <source>
        <dbReference type="EMBL" id="OAP60193.1"/>
    </source>
</evidence>
<evidence type="ECO:0000256" key="6">
    <source>
        <dbReference type="SAM" id="Phobius"/>
    </source>
</evidence>
<feature type="transmembrane region" description="Helical" evidence="6">
    <location>
        <begin position="404"/>
        <end position="424"/>
    </location>
</feature>
<gene>
    <name evidence="8" type="ORF">AYL99_05195</name>
</gene>
<dbReference type="InterPro" id="IPR036259">
    <property type="entry name" value="MFS_trans_sf"/>
</dbReference>
<dbReference type="PANTHER" id="PTHR43791">
    <property type="entry name" value="PERMEASE-RELATED"/>
    <property type="match status" value="1"/>
</dbReference>
<organism evidence="8 9">
    <name type="scientific">Fonsecaea erecta</name>
    <dbReference type="NCBI Taxonomy" id="1367422"/>
    <lineage>
        <taxon>Eukaryota</taxon>
        <taxon>Fungi</taxon>
        <taxon>Dikarya</taxon>
        <taxon>Ascomycota</taxon>
        <taxon>Pezizomycotina</taxon>
        <taxon>Eurotiomycetes</taxon>
        <taxon>Chaetothyriomycetidae</taxon>
        <taxon>Chaetothyriales</taxon>
        <taxon>Herpotrichiellaceae</taxon>
        <taxon>Fonsecaea</taxon>
    </lineage>
</organism>
<feature type="transmembrane region" description="Helical" evidence="6">
    <location>
        <begin position="177"/>
        <end position="196"/>
    </location>
</feature>
<feature type="transmembrane region" description="Helical" evidence="6">
    <location>
        <begin position="208"/>
        <end position="230"/>
    </location>
</feature>
<evidence type="ECO:0000256" key="2">
    <source>
        <dbReference type="ARBA" id="ARBA00022448"/>
    </source>
</evidence>
<dbReference type="Pfam" id="PF07690">
    <property type="entry name" value="MFS_1"/>
    <property type="match status" value="1"/>
</dbReference>
<dbReference type="GeneID" id="30009363"/>
<feature type="transmembrane region" description="Helical" evidence="6">
    <location>
        <begin position="436"/>
        <end position="459"/>
    </location>
</feature>
<dbReference type="Proteomes" id="UP000078343">
    <property type="component" value="Unassembled WGS sequence"/>
</dbReference>
<feature type="transmembrane region" description="Helical" evidence="6">
    <location>
        <begin position="278"/>
        <end position="298"/>
    </location>
</feature>
<evidence type="ECO:0000313" key="9">
    <source>
        <dbReference type="Proteomes" id="UP000078343"/>
    </source>
</evidence>
<dbReference type="GO" id="GO:0016020">
    <property type="term" value="C:membrane"/>
    <property type="evidence" value="ECO:0007669"/>
    <property type="project" value="UniProtKB-SubCell"/>
</dbReference>
<feature type="transmembrane region" description="Helical" evidence="6">
    <location>
        <begin position="145"/>
        <end position="165"/>
    </location>
</feature>
<dbReference type="GO" id="GO:0022857">
    <property type="term" value="F:transmembrane transporter activity"/>
    <property type="evidence" value="ECO:0007669"/>
    <property type="project" value="InterPro"/>
</dbReference>
<dbReference type="PANTHER" id="PTHR43791:SF52">
    <property type="entry name" value="TRANSPORTER, PUTATIVE (AFU_ORTHOLOGUE AFUA_1G11820)-RELATED"/>
    <property type="match status" value="1"/>
</dbReference>
<dbReference type="InterPro" id="IPR011701">
    <property type="entry name" value="MFS"/>
</dbReference>
<keyword evidence="4 6" id="KW-1133">Transmembrane helix</keyword>
<feature type="domain" description="Major facilitator superfamily (MFS) profile" evidence="7">
    <location>
        <begin position="49"/>
        <end position="464"/>
    </location>
</feature>
<evidence type="ECO:0000256" key="1">
    <source>
        <dbReference type="ARBA" id="ARBA00004141"/>
    </source>
</evidence>
<keyword evidence="2" id="KW-0813">Transport</keyword>
<keyword evidence="3 6" id="KW-0812">Transmembrane</keyword>
<keyword evidence="5 6" id="KW-0472">Membrane</keyword>
<feature type="transmembrane region" description="Helical" evidence="6">
    <location>
        <begin position="318"/>
        <end position="335"/>
    </location>
</feature>
<evidence type="ECO:0000259" key="7">
    <source>
        <dbReference type="PROSITE" id="PS50850"/>
    </source>
</evidence>
<feature type="transmembrane region" description="Helical" evidence="6">
    <location>
        <begin position="371"/>
        <end position="392"/>
    </location>
</feature>
<sequence>MPDHPISLSSLDVKVPGVEDAAQIESISVLQDYDVEEEINVRKKTDYVLLPVLCLMLNVAYLDRTNIGNARIQGMEKDLNMKGTDYNIALFMFFIPYLLLDVPANILMRRFRPSRYLGTLMFFWGIVTIGEGVTQSYAGLVVCRVILGALEAGYFPGAIYLLAMYYTRYELHARMNIYYSAALLSTAFGGLLAYAIGHMENVGGYGAWRWIFILEGLLTVIVAIFSFFALPDWPEQAKHLNEKEKAVLLAKLARDTKDYVENKSTMQVLKECLLDPKVYFSAFMYFGTAVTGSSSSYFLPTILKELGWTSLKAQYMSIPVWMTAWVASVIVGFGSDWMNHRWAFSVGPLTVAVIGYILLLCQDHISVGVKYFALFLIITGVWSAITLSLTWLNNNIMGKRRRGVATAILLAVGNCGSILGSNVYLSSEAPKYPTGYAVSLSSTILCQLAATGFLIYAWYENKQKASGARDHLLALPMEEQAALGDKHPEYRYTY</sequence>
<dbReference type="FunFam" id="1.20.1250.20:FF:000013">
    <property type="entry name" value="MFS general substrate transporter"/>
    <property type="match status" value="1"/>
</dbReference>
<evidence type="ECO:0000256" key="4">
    <source>
        <dbReference type="ARBA" id="ARBA00022989"/>
    </source>
</evidence>
<accession>A0A178ZLV2</accession>
<dbReference type="InterPro" id="IPR020846">
    <property type="entry name" value="MFS_dom"/>
</dbReference>
<dbReference type="RefSeq" id="XP_018693560.1">
    <property type="nucleotide sequence ID" value="XM_018836707.1"/>
</dbReference>
<dbReference type="Gene3D" id="1.20.1250.20">
    <property type="entry name" value="MFS general substrate transporter like domains"/>
    <property type="match status" value="2"/>
</dbReference>
<feature type="transmembrane region" description="Helical" evidence="6">
    <location>
        <begin position="86"/>
        <end position="104"/>
    </location>
</feature>
<feature type="transmembrane region" description="Helical" evidence="6">
    <location>
        <begin position="342"/>
        <end position="359"/>
    </location>
</feature>
<dbReference type="FunFam" id="1.20.1250.20:FF:000034">
    <property type="entry name" value="MFS general substrate transporter"/>
    <property type="match status" value="1"/>
</dbReference>
<reference evidence="8 9" key="1">
    <citation type="submission" date="2016-04" db="EMBL/GenBank/DDBJ databases">
        <title>Draft genome of Fonsecaea erecta CBS 125763.</title>
        <authorList>
            <person name="Weiss V.A."/>
            <person name="Vicente V.A."/>
            <person name="Raittz R.T."/>
            <person name="Moreno L.F."/>
            <person name="De Souza E.M."/>
            <person name="Pedrosa F.O."/>
            <person name="Steffens M.B."/>
            <person name="Faoro H."/>
            <person name="Tadra-Sfeir M.Z."/>
            <person name="Najafzadeh M.J."/>
            <person name="Felipe M.S."/>
            <person name="Teixeira M."/>
            <person name="Sun J."/>
            <person name="Xi L."/>
            <person name="Gomes R."/>
            <person name="De Azevedo C.M."/>
            <person name="Salgado C.G."/>
            <person name="Da Silva M.B."/>
            <person name="Nascimento M.F."/>
            <person name="Queiroz-Telles F."/>
            <person name="Attili D.S."/>
            <person name="Gorbushina A."/>
        </authorList>
    </citation>
    <scope>NUCLEOTIDE SEQUENCE [LARGE SCALE GENOMIC DNA]</scope>
    <source>
        <strain evidence="8 9">CBS 125763</strain>
    </source>
</reference>
<dbReference type="OrthoDB" id="2985014at2759"/>
<name>A0A178ZLV2_9EURO</name>
<dbReference type="PROSITE" id="PS50850">
    <property type="entry name" value="MFS"/>
    <property type="match status" value="1"/>
</dbReference>
<comment type="subcellular location">
    <subcellularLocation>
        <location evidence="1">Membrane</location>
        <topology evidence="1">Multi-pass membrane protein</topology>
    </subcellularLocation>
</comment>
<dbReference type="SUPFAM" id="SSF103473">
    <property type="entry name" value="MFS general substrate transporter"/>
    <property type="match status" value="1"/>
</dbReference>
<evidence type="ECO:0000256" key="5">
    <source>
        <dbReference type="ARBA" id="ARBA00023136"/>
    </source>
</evidence>
<comment type="caution">
    <text evidence="8">The sequence shown here is derived from an EMBL/GenBank/DDBJ whole genome shotgun (WGS) entry which is preliminary data.</text>
</comment>